<accession>A0ABW2R4J6</accession>
<evidence type="ECO:0000313" key="1">
    <source>
        <dbReference type="EMBL" id="MFC7422225.1"/>
    </source>
</evidence>
<evidence type="ECO:0000313" key="2">
    <source>
        <dbReference type="Proteomes" id="UP001596473"/>
    </source>
</evidence>
<gene>
    <name evidence="1" type="ORF">ACFQNF_20405</name>
</gene>
<name>A0ABW2R4J6_9NEIS</name>
<keyword evidence="2" id="KW-1185">Reference proteome</keyword>
<dbReference type="Proteomes" id="UP001596473">
    <property type="component" value="Unassembled WGS sequence"/>
</dbReference>
<dbReference type="RefSeq" id="WP_380190177.1">
    <property type="nucleotide sequence ID" value="NZ_JBHTBQ010000046.1"/>
</dbReference>
<sequence>MMQNTWIKTNNVAQYQEANWANWIGTKACGSVEEAQAYAAQNAEISFFFYCRQNMVLTNGRSFSPGDAAFFSGQPWFGSAPQCDSYQKVVFNTPAFINDFPVGAPQNDATCLQWNTNISGFTAQAIMGDPWNLLYASNQTSYFDTNFTTIPSTATAALIHWTAFPNRLSQYLGKGAYPANPYNYSSKQLFAIADQYGTTEVPIPAFKNIPTQLCPQATWSSELHMYGPYGPRGWQDEYCEWSVVRDPQSNKITRIDLTCENPEYWNTLWMIDPQKVADVYSSTLSFGAPASAQVVVPLSDLYLLDPVTKAVVIDPSTGRPAYNPLNKWNSGPVAVRGSRNNYGGAMHLTSTPNTLQTEMALAGGATIQRNCGNSVPQTLICCAQYGQAYRNSDPHIGQSVNQAIGGQLTGFPCKAALANPTGLYIQVPDLSGFTLPADPKLPAGASAQDCWQIVRGSAELTDPVTGMLFGATSASPQNGGNFVLHAVFQLPQSWVAAGVSFTIGDITDASGEPIQWGGQLTQQMSIGLWARPIQVAAAPANEACVLPPPAGVAPPATPVPPDYAQPLQLFHSAIWSAYFNTQVSNPMNTPISLASNSTLIAPIARLGQSNIPMVLTCTTAQLGPQGQLPAVDFGPDITVVVSNFNDNVNYAVPGNSYPSQCASLNLQVSIGANAALGLRGLALTNYGDTAQAPMSALLNIIPA</sequence>
<protein>
    <submittedName>
        <fullName evidence="1">Uncharacterized protein</fullName>
    </submittedName>
</protein>
<proteinExistence type="predicted"/>
<dbReference type="EMBL" id="JBHTBQ010000046">
    <property type="protein sequence ID" value="MFC7422225.1"/>
    <property type="molecule type" value="Genomic_DNA"/>
</dbReference>
<organism evidence="1 2">
    <name type="scientific">Iodobacter arcticus</name>
    <dbReference type="NCBI Taxonomy" id="590593"/>
    <lineage>
        <taxon>Bacteria</taxon>
        <taxon>Pseudomonadati</taxon>
        <taxon>Pseudomonadota</taxon>
        <taxon>Betaproteobacteria</taxon>
        <taxon>Neisseriales</taxon>
        <taxon>Chitinibacteraceae</taxon>
        <taxon>Iodobacter</taxon>
    </lineage>
</organism>
<reference evidence="2" key="1">
    <citation type="journal article" date="2019" name="Int. J. Syst. Evol. Microbiol.">
        <title>The Global Catalogue of Microorganisms (GCM) 10K type strain sequencing project: providing services to taxonomists for standard genome sequencing and annotation.</title>
        <authorList>
            <consortium name="The Broad Institute Genomics Platform"/>
            <consortium name="The Broad Institute Genome Sequencing Center for Infectious Disease"/>
            <person name="Wu L."/>
            <person name="Ma J."/>
        </authorList>
    </citation>
    <scope>NUCLEOTIDE SEQUENCE [LARGE SCALE GENOMIC DNA]</scope>
    <source>
        <strain evidence="2">CCUG 62945</strain>
    </source>
</reference>
<comment type="caution">
    <text evidence="1">The sequence shown here is derived from an EMBL/GenBank/DDBJ whole genome shotgun (WGS) entry which is preliminary data.</text>
</comment>